<dbReference type="GO" id="GO:0004674">
    <property type="term" value="F:protein serine/threonine kinase activity"/>
    <property type="evidence" value="ECO:0007669"/>
    <property type="project" value="UniProtKB-KW"/>
</dbReference>
<dbReference type="PANTHER" id="PTHR27002">
    <property type="entry name" value="RECEPTOR-LIKE SERINE/THREONINE-PROTEIN KINASE SD1-8"/>
    <property type="match status" value="1"/>
</dbReference>
<dbReference type="OrthoDB" id="688481at2759"/>
<evidence type="ECO:0000259" key="6">
    <source>
        <dbReference type="PROSITE" id="PS50011"/>
    </source>
</evidence>
<organism evidence="7 8">
    <name type="scientific">Carpinus fangiana</name>
    <dbReference type="NCBI Taxonomy" id="176857"/>
    <lineage>
        <taxon>Eukaryota</taxon>
        <taxon>Viridiplantae</taxon>
        <taxon>Streptophyta</taxon>
        <taxon>Embryophyta</taxon>
        <taxon>Tracheophyta</taxon>
        <taxon>Spermatophyta</taxon>
        <taxon>Magnoliopsida</taxon>
        <taxon>eudicotyledons</taxon>
        <taxon>Gunneridae</taxon>
        <taxon>Pentapetalae</taxon>
        <taxon>rosids</taxon>
        <taxon>fabids</taxon>
        <taxon>Fagales</taxon>
        <taxon>Betulaceae</taxon>
        <taxon>Carpinus</taxon>
    </lineage>
</organism>
<dbReference type="GO" id="GO:0005886">
    <property type="term" value="C:plasma membrane"/>
    <property type="evidence" value="ECO:0007669"/>
    <property type="project" value="TreeGrafter"/>
</dbReference>
<reference evidence="7 8" key="1">
    <citation type="submission" date="2019-06" db="EMBL/GenBank/DDBJ databases">
        <title>A chromosomal-level reference genome of Carpinus fangiana (Coryloideae, Betulaceae).</title>
        <authorList>
            <person name="Yang X."/>
            <person name="Wang Z."/>
            <person name="Zhang L."/>
            <person name="Hao G."/>
            <person name="Liu J."/>
            <person name="Yang Y."/>
        </authorList>
    </citation>
    <scope>NUCLEOTIDE SEQUENCE [LARGE SCALE GENOMIC DNA]</scope>
    <source>
        <strain evidence="7">Cfa_2016G</strain>
        <tissue evidence="7">Leaf</tissue>
    </source>
</reference>
<keyword evidence="2" id="KW-0808">Transferase</keyword>
<dbReference type="GO" id="GO:0005524">
    <property type="term" value="F:ATP binding"/>
    <property type="evidence" value="ECO:0007669"/>
    <property type="project" value="UniProtKB-KW"/>
</dbReference>
<dbReference type="AlphaFoldDB" id="A0A5N6RIN5"/>
<dbReference type="EMBL" id="CM017327">
    <property type="protein sequence ID" value="KAE8099362.1"/>
    <property type="molecule type" value="Genomic_DNA"/>
</dbReference>
<dbReference type="InterPro" id="IPR011009">
    <property type="entry name" value="Kinase-like_dom_sf"/>
</dbReference>
<feature type="domain" description="Protein kinase" evidence="6">
    <location>
        <begin position="1"/>
        <end position="133"/>
    </location>
</feature>
<dbReference type="Pfam" id="PF07714">
    <property type="entry name" value="PK_Tyr_Ser-Thr"/>
    <property type="match status" value="1"/>
</dbReference>
<protein>
    <recommendedName>
        <fullName evidence="6">Protein kinase domain-containing protein</fullName>
    </recommendedName>
</protein>
<evidence type="ECO:0000256" key="1">
    <source>
        <dbReference type="ARBA" id="ARBA00022527"/>
    </source>
</evidence>
<evidence type="ECO:0000256" key="3">
    <source>
        <dbReference type="ARBA" id="ARBA00022741"/>
    </source>
</evidence>
<keyword evidence="3" id="KW-0547">Nucleotide-binding</keyword>
<evidence type="ECO:0000256" key="5">
    <source>
        <dbReference type="ARBA" id="ARBA00022840"/>
    </source>
</evidence>
<dbReference type="Proteomes" id="UP000327013">
    <property type="component" value="Chromosome 7"/>
</dbReference>
<evidence type="ECO:0000313" key="8">
    <source>
        <dbReference type="Proteomes" id="UP000327013"/>
    </source>
</evidence>
<dbReference type="Gene3D" id="1.10.510.10">
    <property type="entry name" value="Transferase(Phosphotransferase) domain 1"/>
    <property type="match status" value="1"/>
</dbReference>
<dbReference type="PANTHER" id="PTHR27002:SF1075">
    <property type="entry name" value="RECEPTOR-LIKE SERINE_THREONINE-PROTEIN KINASE"/>
    <property type="match status" value="1"/>
</dbReference>
<name>A0A5N6RIN5_9ROSI</name>
<keyword evidence="5" id="KW-0067">ATP-binding</keyword>
<dbReference type="SUPFAM" id="SSF56112">
    <property type="entry name" value="Protein kinase-like (PK-like)"/>
    <property type="match status" value="1"/>
</dbReference>
<gene>
    <name evidence="7" type="ORF">FH972_017351</name>
</gene>
<dbReference type="PROSITE" id="PS50011">
    <property type="entry name" value="PROTEIN_KINASE_DOM"/>
    <property type="match status" value="1"/>
</dbReference>
<sequence length="175" mass="19330">MARIFGRNESQANTSRVVELVGTYGYMSPEYTLEGLFSIKSDVFSFGVLLLEIVSGKKSTSFYQSDCLHLIGYAWNLWTSDRGSDLVDPLLDDISSMQMVLRYVNVALLCVQERATNRPSMSDVVTMLSNEAVALPYPQQPAFLNVSGTAKANLVNSRPQICSLNDAIVSVMNGW</sequence>
<proteinExistence type="predicted"/>
<dbReference type="InterPro" id="IPR000719">
    <property type="entry name" value="Prot_kinase_dom"/>
</dbReference>
<keyword evidence="4" id="KW-0418">Kinase</keyword>
<accession>A0A5N6RIN5</accession>
<evidence type="ECO:0000256" key="2">
    <source>
        <dbReference type="ARBA" id="ARBA00022679"/>
    </source>
</evidence>
<evidence type="ECO:0000313" key="7">
    <source>
        <dbReference type="EMBL" id="KAE8099362.1"/>
    </source>
</evidence>
<dbReference type="InterPro" id="IPR001245">
    <property type="entry name" value="Ser-Thr/Tyr_kinase_cat_dom"/>
</dbReference>
<keyword evidence="1" id="KW-0723">Serine/threonine-protein kinase</keyword>
<keyword evidence="8" id="KW-1185">Reference proteome</keyword>
<evidence type="ECO:0000256" key="4">
    <source>
        <dbReference type="ARBA" id="ARBA00022777"/>
    </source>
</evidence>